<dbReference type="AlphaFoldDB" id="A0A0E0AFZ6"/>
<dbReference type="EnsemblPlants" id="OGLUM07G03120.1">
    <property type="protein sequence ID" value="OGLUM07G03120.1"/>
    <property type="gene ID" value="OGLUM07G03120"/>
</dbReference>
<name>A0A0E0AFZ6_9ORYZ</name>
<reference evidence="2" key="2">
    <citation type="submission" date="2018-05" db="EMBL/GenBank/DDBJ databases">
        <title>OgluRS3 (Oryza glumaepatula Reference Sequence Version 3).</title>
        <authorList>
            <person name="Zhang J."/>
            <person name="Kudrna D."/>
            <person name="Lee S."/>
            <person name="Talag J."/>
            <person name="Welchert J."/>
            <person name="Wing R.A."/>
        </authorList>
    </citation>
    <scope>NUCLEOTIDE SEQUENCE [LARGE SCALE GENOMIC DNA]</scope>
</reference>
<feature type="region of interest" description="Disordered" evidence="1">
    <location>
        <begin position="131"/>
        <end position="151"/>
    </location>
</feature>
<evidence type="ECO:0000313" key="3">
    <source>
        <dbReference type="Proteomes" id="UP000026961"/>
    </source>
</evidence>
<dbReference type="Gramene" id="OGLUM07G03120.1">
    <property type="protein sequence ID" value="OGLUM07G03120.1"/>
    <property type="gene ID" value="OGLUM07G03120"/>
</dbReference>
<sequence>MPKTSPLSSKSSPNELSLRPSSPVPAPSFSPLQLLAMVALGPGEPPPSRLSLPPIAQAPSGGAACTALATAAPTTRERGTRDNNISSSSSSSLLRAHSRPVAAARRRGCRRSVAGRQAAPPRLVAAAAAVGDAEAEMEPGKMSPLHIRTRN</sequence>
<dbReference type="HOGENOM" id="CLU_1734333_0_0_1"/>
<reference evidence="2" key="1">
    <citation type="submission" date="2015-04" db="UniProtKB">
        <authorList>
            <consortium name="EnsemblPlants"/>
        </authorList>
    </citation>
    <scope>IDENTIFICATION</scope>
</reference>
<evidence type="ECO:0000256" key="1">
    <source>
        <dbReference type="SAM" id="MobiDB-lite"/>
    </source>
</evidence>
<keyword evidence="3" id="KW-1185">Reference proteome</keyword>
<feature type="compositionally biased region" description="Low complexity" evidence="1">
    <location>
        <begin position="63"/>
        <end position="74"/>
    </location>
</feature>
<evidence type="ECO:0000313" key="2">
    <source>
        <dbReference type="EnsemblPlants" id="OGLUM07G03120.1"/>
    </source>
</evidence>
<dbReference type="Proteomes" id="UP000026961">
    <property type="component" value="Chromosome 7"/>
</dbReference>
<protein>
    <submittedName>
        <fullName evidence="2">Uncharacterized protein</fullName>
    </submittedName>
</protein>
<organism evidence="2">
    <name type="scientific">Oryza glumipatula</name>
    <dbReference type="NCBI Taxonomy" id="40148"/>
    <lineage>
        <taxon>Eukaryota</taxon>
        <taxon>Viridiplantae</taxon>
        <taxon>Streptophyta</taxon>
        <taxon>Embryophyta</taxon>
        <taxon>Tracheophyta</taxon>
        <taxon>Spermatophyta</taxon>
        <taxon>Magnoliopsida</taxon>
        <taxon>Liliopsida</taxon>
        <taxon>Poales</taxon>
        <taxon>Poaceae</taxon>
        <taxon>BOP clade</taxon>
        <taxon>Oryzoideae</taxon>
        <taxon>Oryzeae</taxon>
        <taxon>Oryzinae</taxon>
        <taxon>Oryza</taxon>
    </lineage>
</organism>
<proteinExistence type="predicted"/>
<feature type="region of interest" description="Disordered" evidence="1">
    <location>
        <begin position="1"/>
        <end position="118"/>
    </location>
</feature>
<accession>A0A0E0AFZ6</accession>
<feature type="compositionally biased region" description="Low complexity" evidence="1">
    <location>
        <begin position="1"/>
        <end position="21"/>
    </location>
</feature>